<gene>
    <name evidence="1" type="ORF">LV89_02413</name>
</gene>
<evidence type="ECO:0000313" key="1">
    <source>
        <dbReference type="EMBL" id="PWK26565.1"/>
    </source>
</evidence>
<organism evidence="1 2">
    <name type="scientific">Arcicella aurantiaca</name>
    <dbReference type="NCBI Taxonomy" id="591202"/>
    <lineage>
        <taxon>Bacteria</taxon>
        <taxon>Pseudomonadati</taxon>
        <taxon>Bacteroidota</taxon>
        <taxon>Cytophagia</taxon>
        <taxon>Cytophagales</taxon>
        <taxon>Flectobacillaceae</taxon>
        <taxon>Arcicella</taxon>
    </lineage>
</organism>
<keyword evidence="2" id="KW-1185">Reference proteome</keyword>
<dbReference type="Pfam" id="PF12784">
    <property type="entry name" value="PDDEXK_2"/>
    <property type="match status" value="1"/>
</dbReference>
<reference evidence="1 2" key="1">
    <citation type="submission" date="2018-05" db="EMBL/GenBank/DDBJ databases">
        <title>Genomic Encyclopedia of Archaeal and Bacterial Type Strains, Phase II (KMG-II): from individual species to whole genera.</title>
        <authorList>
            <person name="Goeker M."/>
        </authorList>
    </citation>
    <scope>NUCLEOTIDE SEQUENCE [LARGE SCALE GENOMIC DNA]</scope>
    <source>
        <strain evidence="1 2">DSM 22214</strain>
    </source>
</reference>
<sequence>MSIARLDNEVFFKKAFTDEIVFKAFVKDIVGIDVQPDKIETEKAFQPKLGNINFKYDIFAEDSKKRVVIEIQKVEYDHNFDRFLHYHLQAISEQQRSSEDYSVDKTVYTIVVMTAPYKINEKTREFYRDEVLISTLNPKNLKGVERRIFNHELIYLNPNYKDEDTPQNYRDWLDLIYESIHNPENPKINTQNEGVKRAVEIVSYENINPYEWEESKQEAGRRKVIKLEREEGRDEAKVEIAQNAILQGLDDNFIALITGLSLEVIREIRVETDNESRNVKTI</sequence>
<evidence type="ECO:0000313" key="2">
    <source>
        <dbReference type="Proteomes" id="UP000245489"/>
    </source>
</evidence>
<accession>A0A316E9B1</accession>
<proteinExistence type="predicted"/>
<dbReference type="RefSeq" id="WP_109743142.1">
    <property type="nucleotide sequence ID" value="NZ_QGGO01000011.1"/>
</dbReference>
<dbReference type="Proteomes" id="UP000245489">
    <property type="component" value="Unassembled WGS sequence"/>
</dbReference>
<name>A0A316E9B1_9BACT</name>
<protein>
    <submittedName>
        <fullName evidence="1">Putative transposase/invertase (TIGR01784 family)</fullName>
    </submittedName>
</protein>
<comment type="caution">
    <text evidence="1">The sequence shown here is derived from an EMBL/GenBank/DDBJ whole genome shotgun (WGS) entry which is preliminary data.</text>
</comment>
<dbReference type="AlphaFoldDB" id="A0A316E9B1"/>
<dbReference type="EMBL" id="QGGO01000011">
    <property type="protein sequence ID" value="PWK26565.1"/>
    <property type="molecule type" value="Genomic_DNA"/>
</dbReference>
<dbReference type="OrthoDB" id="1793581at2"/>